<proteinExistence type="predicted"/>
<evidence type="ECO:0000313" key="3">
    <source>
        <dbReference type="EMBL" id="SQI41764.1"/>
    </source>
</evidence>
<dbReference type="AlphaFoldDB" id="A0A2X4XYT5"/>
<dbReference type="Proteomes" id="UP000594967">
    <property type="component" value="Chromosome"/>
</dbReference>
<feature type="transmembrane region" description="Helical" evidence="1">
    <location>
        <begin position="140"/>
        <end position="159"/>
    </location>
</feature>
<reference evidence="2 5" key="2">
    <citation type="submission" date="2020-12" db="EMBL/GenBank/DDBJ databases">
        <title>FDA dAtabase for Regulatory Grade micrObial Sequences (FDA-ARGOS): Supporting development and validation of Infectious Disease Dx tests.</title>
        <authorList>
            <person name="Sproer C."/>
            <person name="Gronow S."/>
            <person name="Severitt S."/>
            <person name="Schroder I."/>
            <person name="Tallon L."/>
            <person name="Sadzewicz L."/>
            <person name="Zhao X."/>
            <person name="Boylan J."/>
            <person name="Ott S."/>
            <person name="Bowen H."/>
            <person name="Vavikolanu K."/>
            <person name="Mehta A."/>
            <person name="Aluvathingal J."/>
            <person name="Nadendla S."/>
            <person name="Lowell S."/>
            <person name="Myers T."/>
            <person name="Yan Y."/>
            <person name="Sichtig H."/>
        </authorList>
    </citation>
    <scope>NUCLEOTIDE SEQUENCE [LARGE SCALE GENOMIC DNA]</scope>
    <source>
        <strain evidence="2 5">FDAARGOS_907</strain>
    </source>
</reference>
<feature type="transmembrane region" description="Helical" evidence="1">
    <location>
        <begin position="103"/>
        <end position="120"/>
    </location>
</feature>
<feature type="transmembrane region" description="Helical" evidence="1">
    <location>
        <begin position="51"/>
        <end position="68"/>
    </location>
</feature>
<evidence type="ECO:0000256" key="1">
    <source>
        <dbReference type="SAM" id="Phobius"/>
    </source>
</evidence>
<sequence>MIPDYCPISPNTQKLKVIYGWYIYAVYTLLIFNIYLAVYNVCVRHPIESPMISWCHSLFIAFILYQLLKKRTRFAWLMLAYFILMRLYYANILHIEFNSWSRGLVFVILTVMFTGTVALGQLATPPLRQDWLARLGWRQWATLACLSGILTPLITTDYLG</sequence>
<keyword evidence="1" id="KW-0472">Membrane</keyword>
<dbReference type="EMBL" id="CP065673">
    <property type="protein sequence ID" value="QPS20547.1"/>
    <property type="molecule type" value="Genomic_DNA"/>
</dbReference>
<evidence type="ECO:0000313" key="2">
    <source>
        <dbReference type="EMBL" id="QPS20547.1"/>
    </source>
</evidence>
<organism evidence="3 4">
    <name type="scientific">Serratia plymuthica</name>
    <dbReference type="NCBI Taxonomy" id="82996"/>
    <lineage>
        <taxon>Bacteria</taxon>
        <taxon>Pseudomonadati</taxon>
        <taxon>Pseudomonadota</taxon>
        <taxon>Gammaproteobacteria</taxon>
        <taxon>Enterobacterales</taxon>
        <taxon>Yersiniaceae</taxon>
        <taxon>Serratia</taxon>
    </lineage>
</organism>
<accession>A0A2X4XYT5</accession>
<name>A0A2X4XYT5_SERPL</name>
<dbReference type="EMBL" id="LS483469">
    <property type="protein sequence ID" value="SQI41764.1"/>
    <property type="molecule type" value="Genomic_DNA"/>
</dbReference>
<evidence type="ECO:0000313" key="4">
    <source>
        <dbReference type="Proteomes" id="UP000248897"/>
    </source>
</evidence>
<keyword evidence="1" id="KW-1133">Transmembrane helix</keyword>
<keyword evidence="1" id="KW-0812">Transmembrane</keyword>
<gene>
    <name evidence="2" type="ORF">I6G64_23840</name>
    <name evidence="3" type="ORF">NCTC12961_03386</name>
</gene>
<feature type="transmembrane region" description="Helical" evidence="1">
    <location>
        <begin position="74"/>
        <end position="91"/>
    </location>
</feature>
<protein>
    <submittedName>
        <fullName evidence="3">Uncharacterized protein</fullName>
    </submittedName>
</protein>
<reference evidence="3 4" key="1">
    <citation type="submission" date="2018-06" db="EMBL/GenBank/DDBJ databases">
        <authorList>
            <consortium name="Pathogen Informatics"/>
            <person name="Doyle S."/>
        </authorList>
    </citation>
    <scope>NUCLEOTIDE SEQUENCE [LARGE SCALE GENOMIC DNA]</scope>
    <source>
        <strain evidence="3 4">NCTC12961</strain>
    </source>
</reference>
<keyword evidence="5" id="KW-1185">Reference proteome</keyword>
<dbReference type="Proteomes" id="UP000248897">
    <property type="component" value="Chromosome 1"/>
</dbReference>
<dbReference type="STRING" id="82996.ADP72_22420"/>
<evidence type="ECO:0000313" key="5">
    <source>
        <dbReference type="Proteomes" id="UP000594967"/>
    </source>
</evidence>
<feature type="transmembrane region" description="Helical" evidence="1">
    <location>
        <begin position="19"/>
        <end position="39"/>
    </location>
</feature>